<accession>A0AAJ0HC02</accession>
<dbReference type="AlphaFoldDB" id="A0AAJ0HC02"/>
<evidence type="ECO:0000313" key="3">
    <source>
        <dbReference type="Proteomes" id="UP001275084"/>
    </source>
</evidence>
<reference evidence="2" key="1">
    <citation type="journal article" date="2023" name="Mol. Phylogenet. Evol.">
        <title>Genome-scale phylogeny and comparative genomics of the fungal order Sordariales.</title>
        <authorList>
            <person name="Hensen N."/>
            <person name="Bonometti L."/>
            <person name="Westerberg I."/>
            <person name="Brannstrom I.O."/>
            <person name="Guillou S."/>
            <person name="Cros-Aarteil S."/>
            <person name="Calhoun S."/>
            <person name="Haridas S."/>
            <person name="Kuo A."/>
            <person name="Mondo S."/>
            <person name="Pangilinan J."/>
            <person name="Riley R."/>
            <person name="LaButti K."/>
            <person name="Andreopoulos B."/>
            <person name="Lipzen A."/>
            <person name="Chen C."/>
            <person name="Yan M."/>
            <person name="Daum C."/>
            <person name="Ng V."/>
            <person name="Clum A."/>
            <person name="Steindorff A."/>
            <person name="Ohm R.A."/>
            <person name="Martin F."/>
            <person name="Silar P."/>
            <person name="Natvig D.O."/>
            <person name="Lalanne C."/>
            <person name="Gautier V."/>
            <person name="Ament-Velasquez S.L."/>
            <person name="Kruys A."/>
            <person name="Hutchinson M.I."/>
            <person name="Powell A.J."/>
            <person name="Barry K."/>
            <person name="Miller A.N."/>
            <person name="Grigoriev I.V."/>
            <person name="Debuchy R."/>
            <person name="Gladieux P."/>
            <person name="Hiltunen Thoren M."/>
            <person name="Johannesson H."/>
        </authorList>
    </citation>
    <scope>NUCLEOTIDE SEQUENCE</scope>
    <source>
        <strain evidence="2">CBS 955.72</strain>
    </source>
</reference>
<protein>
    <submittedName>
        <fullName evidence="2">Uncharacterized protein</fullName>
    </submittedName>
</protein>
<reference evidence="2" key="2">
    <citation type="submission" date="2023-06" db="EMBL/GenBank/DDBJ databases">
        <authorList>
            <consortium name="Lawrence Berkeley National Laboratory"/>
            <person name="Haridas S."/>
            <person name="Hensen N."/>
            <person name="Bonometti L."/>
            <person name="Westerberg I."/>
            <person name="Brannstrom I.O."/>
            <person name="Guillou S."/>
            <person name="Cros-Aarteil S."/>
            <person name="Calhoun S."/>
            <person name="Kuo A."/>
            <person name="Mondo S."/>
            <person name="Pangilinan J."/>
            <person name="Riley R."/>
            <person name="Labutti K."/>
            <person name="Andreopoulos B."/>
            <person name="Lipzen A."/>
            <person name="Chen C."/>
            <person name="Yanf M."/>
            <person name="Daum C."/>
            <person name="Ng V."/>
            <person name="Clum A."/>
            <person name="Steindorff A."/>
            <person name="Ohm R."/>
            <person name="Martin F."/>
            <person name="Silar P."/>
            <person name="Natvig D."/>
            <person name="Lalanne C."/>
            <person name="Gautier V."/>
            <person name="Ament-Velasquez S.L."/>
            <person name="Kruys A."/>
            <person name="Hutchinson M.I."/>
            <person name="Powell A.J."/>
            <person name="Barry K."/>
            <person name="Miller A.N."/>
            <person name="Grigoriev I.V."/>
            <person name="Debuchy R."/>
            <person name="Gladieux P."/>
            <person name="Thoren M.H."/>
            <person name="Johannesson H."/>
        </authorList>
    </citation>
    <scope>NUCLEOTIDE SEQUENCE</scope>
    <source>
        <strain evidence="2">CBS 955.72</strain>
    </source>
</reference>
<sequence>MERTGGQRWQLKRTRGRDGSYSTRFAAPHKGVPEMLQNAPNSQLAPIDPESTVCSHGLCGPLAQRSKTRVLWGAARDRDPATHGDTSVVQDPCLPWPSRFLISQRPLAAQSGSDASVIRWRHAPPIRGSLRSKHAPSFLAVLPVGQSQRTKRWWLSRGVRFAGAPWLSGVPGKERTDKKQGALLLLLASHPLSAAMRCYRDTVEFRSSNNRVSINTGPV</sequence>
<comment type="caution">
    <text evidence="2">The sequence shown here is derived from an EMBL/GenBank/DDBJ whole genome shotgun (WGS) entry which is preliminary data.</text>
</comment>
<keyword evidence="3" id="KW-1185">Reference proteome</keyword>
<evidence type="ECO:0000313" key="2">
    <source>
        <dbReference type="EMBL" id="KAK3346821.1"/>
    </source>
</evidence>
<organism evidence="2 3">
    <name type="scientific">Lasiosphaeria hispida</name>
    <dbReference type="NCBI Taxonomy" id="260671"/>
    <lineage>
        <taxon>Eukaryota</taxon>
        <taxon>Fungi</taxon>
        <taxon>Dikarya</taxon>
        <taxon>Ascomycota</taxon>
        <taxon>Pezizomycotina</taxon>
        <taxon>Sordariomycetes</taxon>
        <taxon>Sordariomycetidae</taxon>
        <taxon>Sordariales</taxon>
        <taxon>Lasiosphaeriaceae</taxon>
        <taxon>Lasiosphaeria</taxon>
    </lineage>
</organism>
<gene>
    <name evidence="2" type="ORF">B0T25DRAFT_288938</name>
</gene>
<evidence type="ECO:0000256" key="1">
    <source>
        <dbReference type="SAM" id="MobiDB-lite"/>
    </source>
</evidence>
<proteinExistence type="predicted"/>
<name>A0AAJ0HC02_9PEZI</name>
<dbReference type="Proteomes" id="UP001275084">
    <property type="component" value="Unassembled WGS sequence"/>
</dbReference>
<dbReference type="EMBL" id="JAUIQD010000006">
    <property type="protein sequence ID" value="KAK3346821.1"/>
    <property type="molecule type" value="Genomic_DNA"/>
</dbReference>
<feature type="region of interest" description="Disordered" evidence="1">
    <location>
        <begin position="1"/>
        <end position="23"/>
    </location>
</feature>